<reference evidence="4" key="1">
    <citation type="submission" date="2017-02" db="UniProtKB">
        <authorList>
            <consortium name="WormBaseParasite"/>
        </authorList>
    </citation>
    <scope>IDENTIFICATION</scope>
</reference>
<dbReference type="Proteomes" id="UP000267096">
    <property type="component" value="Unassembled WGS sequence"/>
</dbReference>
<feature type="compositionally biased region" description="Polar residues" evidence="1">
    <location>
        <begin position="1"/>
        <end position="20"/>
    </location>
</feature>
<dbReference type="EMBL" id="UYRR01024564">
    <property type="protein sequence ID" value="VDK33982.1"/>
    <property type="molecule type" value="Genomic_DNA"/>
</dbReference>
<feature type="region of interest" description="Disordered" evidence="1">
    <location>
        <begin position="1"/>
        <end position="25"/>
    </location>
</feature>
<gene>
    <name evidence="2" type="ORF">ASIM_LOCUS8734</name>
</gene>
<evidence type="ECO:0000256" key="1">
    <source>
        <dbReference type="SAM" id="MobiDB-lite"/>
    </source>
</evidence>
<organism evidence="4">
    <name type="scientific">Anisakis simplex</name>
    <name type="common">Herring worm</name>
    <dbReference type="NCBI Taxonomy" id="6269"/>
    <lineage>
        <taxon>Eukaryota</taxon>
        <taxon>Metazoa</taxon>
        <taxon>Ecdysozoa</taxon>
        <taxon>Nematoda</taxon>
        <taxon>Chromadorea</taxon>
        <taxon>Rhabditida</taxon>
        <taxon>Spirurina</taxon>
        <taxon>Ascaridomorpha</taxon>
        <taxon>Ascaridoidea</taxon>
        <taxon>Anisakidae</taxon>
        <taxon>Anisakis</taxon>
        <taxon>Anisakis simplex complex</taxon>
    </lineage>
</organism>
<dbReference type="AlphaFoldDB" id="A0A0M3JMU7"/>
<name>A0A0M3JMU7_ANISI</name>
<evidence type="ECO:0000313" key="4">
    <source>
        <dbReference type="WBParaSite" id="ASIM_0000898601-mRNA-1"/>
    </source>
</evidence>
<sequence length="102" mass="11027">MERSVDASNNNTVPALSSSIDESKSSHCAVTIRSFCNIANVREPSDDYTIILNETFFVDEGETSVFEEGTLLSFAAGRGIVVSGHTSFCRILCLSNVICESI</sequence>
<keyword evidence="3" id="KW-1185">Reference proteome</keyword>
<evidence type="ECO:0000313" key="2">
    <source>
        <dbReference type="EMBL" id="VDK33982.1"/>
    </source>
</evidence>
<protein>
    <submittedName>
        <fullName evidence="4">Spore coat protein</fullName>
    </submittedName>
</protein>
<accession>A0A0M3JMU7</accession>
<dbReference type="WBParaSite" id="ASIM_0000898601-mRNA-1">
    <property type="protein sequence ID" value="ASIM_0000898601-mRNA-1"/>
    <property type="gene ID" value="ASIM_0000898601"/>
</dbReference>
<proteinExistence type="predicted"/>
<reference evidence="2 3" key="2">
    <citation type="submission" date="2018-11" db="EMBL/GenBank/DDBJ databases">
        <authorList>
            <consortium name="Pathogen Informatics"/>
        </authorList>
    </citation>
    <scope>NUCLEOTIDE SEQUENCE [LARGE SCALE GENOMIC DNA]</scope>
</reference>
<evidence type="ECO:0000313" key="3">
    <source>
        <dbReference type="Proteomes" id="UP000267096"/>
    </source>
</evidence>